<feature type="region of interest" description="Disordered" evidence="4">
    <location>
        <begin position="821"/>
        <end position="840"/>
    </location>
</feature>
<evidence type="ECO:0000313" key="8">
    <source>
        <dbReference type="Proteomes" id="UP000803884"/>
    </source>
</evidence>
<dbReference type="InterPro" id="IPR001680">
    <property type="entry name" value="WD40_rpt"/>
</dbReference>
<protein>
    <recommendedName>
        <fullName evidence="9">WD repeat protein mio zinc-ribbon like domain-containing protein</fullName>
    </recommendedName>
</protein>
<evidence type="ECO:0008006" key="9">
    <source>
        <dbReference type="Google" id="ProtNLM"/>
    </source>
</evidence>
<feature type="domain" description="GATOR2 complex protein MIO zinc-ribbon like" evidence="5">
    <location>
        <begin position="810"/>
        <end position="928"/>
    </location>
</feature>
<evidence type="ECO:0000259" key="5">
    <source>
        <dbReference type="Pfam" id="PF17034"/>
    </source>
</evidence>
<dbReference type="RefSeq" id="XP_069234192.1">
    <property type="nucleotide sequence ID" value="XM_069369024.1"/>
</dbReference>
<comment type="caution">
    <text evidence="7">The sequence shown here is derived from an EMBL/GenBank/DDBJ whole genome shotgun (WGS) entry which is preliminary data.</text>
</comment>
<dbReference type="EMBL" id="JAAQHG020000001">
    <property type="protein sequence ID" value="KAL1591087.1"/>
    <property type="molecule type" value="Genomic_DNA"/>
</dbReference>
<dbReference type="Gene3D" id="2.130.10.10">
    <property type="entry name" value="YVTN repeat-like/Quinoprotein amine dehydrogenase"/>
    <property type="match status" value="1"/>
</dbReference>
<dbReference type="Pfam" id="PF21719">
    <property type="entry name" value="MIOS_a-sol"/>
    <property type="match status" value="1"/>
</dbReference>
<dbReference type="InterPro" id="IPR037593">
    <property type="entry name" value="MIOS/Sea4"/>
</dbReference>
<accession>A0AB34L1J7</accession>
<dbReference type="GeneID" id="96001862"/>
<dbReference type="GO" id="GO:1904263">
    <property type="term" value="P:positive regulation of TORC1 signaling"/>
    <property type="evidence" value="ECO:0007669"/>
    <property type="project" value="TreeGrafter"/>
</dbReference>
<evidence type="ECO:0000256" key="1">
    <source>
        <dbReference type="ARBA" id="ARBA00009713"/>
    </source>
</evidence>
<organism evidence="7 8">
    <name type="scientific">Cladosporium halotolerans</name>
    <dbReference type="NCBI Taxonomy" id="1052096"/>
    <lineage>
        <taxon>Eukaryota</taxon>
        <taxon>Fungi</taxon>
        <taxon>Dikarya</taxon>
        <taxon>Ascomycota</taxon>
        <taxon>Pezizomycotina</taxon>
        <taxon>Dothideomycetes</taxon>
        <taxon>Dothideomycetidae</taxon>
        <taxon>Cladosporiales</taxon>
        <taxon>Cladosporiaceae</taxon>
        <taxon>Cladosporium</taxon>
    </lineage>
</organism>
<keyword evidence="3" id="KW-0677">Repeat</keyword>
<dbReference type="PANTHER" id="PTHR16453:SF9">
    <property type="entry name" value="GATOR COMPLEX PROTEIN MIOS"/>
    <property type="match status" value="1"/>
</dbReference>
<dbReference type="InterPro" id="IPR049092">
    <property type="entry name" value="MIOS_a-sol"/>
</dbReference>
<dbReference type="InterPro" id="IPR031488">
    <property type="entry name" value="Zn_ribbon_mio"/>
</dbReference>
<keyword evidence="8" id="KW-1185">Reference proteome</keyword>
<proteinExistence type="inferred from homology"/>
<dbReference type="InterPro" id="IPR015943">
    <property type="entry name" value="WD40/YVTN_repeat-like_dom_sf"/>
</dbReference>
<dbReference type="Pfam" id="PF17034">
    <property type="entry name" value="zinc_ribbon_16"/>
    <property type="match status" value="1"/>
</dbReference>
<feature type="domain" description="MIOS-like alpha-solenoid" evidence="6">
    <location>
        <begin position="459"/>
        <end position="689"/>
    </location>
</feature>
<feature type="compositionally biased region" description="Polar residues" evidence="4">
    <location>
        <begin position="824"/>
        <end position="834"/>
    </location>
</feature>
<dbReference type="PANTHER" id="PTHR16453">
    <property type="entry name" value="WD40 DOMAIN-CONTAINING PROTEIN MIO FAMILY MEMBER"/>
    <property type="match status" value="1"/>
</dbReference>
<dbReference type="GO" id="GO:0005737">
    <property type="term" value="C:cytoplasm"/>
    <property type="evidence" value="ECO:0007669"/>
    <property type="project" value="TreeGrafter"/>
</dbReference>
<dbReference type="SUPFAM" id="SSF50978">
    <property type="entry name" value="WD40 repeat-like"/>
    <property type="match status" value="1"/>
</dbReference>
<dbReference type="Proteomes" id="UP000803884">
    <property type="component" value="Unassembled WGS sequence"/>
</dbReference>
<name>A0AB34L1J7_9PEZI</name>
<evidence type="ECO:0000256" key="3">
    <source>
        <dbReference type="ARBA" id="ARBA00022737"/>
    </source>
</evidence>
<sequence>MEAAVRWSPHSTGDKRRFLLVDVAESSLTLNEIDGNVNDGSKIPHQRVAHYGKLPNFAAFDWSRTDESLVALGLVSGNASLVKLSETNEPSEVVTTFRIKQQRKCNSIAFSNENWLAVALDKTRSDVCLNIYDASGNSGNQSDPIRRLCPAELVSSVRFFPRQPQEIVLAAQRAFIRLYDLRDPHGNSGANVQASTRNVNNIAIDPMDDNYFASAGSTDDPSVTVWDKRWITHGAGATNNGAVFDFKPAVDSSLRTSVWSLRYSGQHRGRLAVCSSTGELKIFDMVEGRTHLSQSAEYMPFNPYGGSHWTTNRYVSESKSLEHPWHHSSHGRPSNSRIVAFDWMRDGDIDVDQGLMVLRPNRSVDIMRVPTDKSIAEVTPRHEFSVALKTSSFSEPNTAADTTQVEATYEQQHGASEAEDFGPLQYSGELNVEEEVSVPVCAPGDPQIASLLAAGTVPRERCRRGYLFDCQKNMEIVAGNWQLERLWEIVGRFQEQAQEDGMVFDTLDLSYVGVTGLWSENPGHSPNRFLSPAPTKPEDALIGLTEEKEIPSFEGERTEFPEHRQICLLVCGWKFTLDTLEAECQELIDRGLHYQAIVQAVLHGYRNVALNLLRTLIRSKTIPNIGLGALLASDEINEAQREMCMWMSADTDDPALKALLTYLTNGDWRDVMKTNYLHLGYRVALGLRYLNDTELSGFIQSETARAIRNGDLEGILLTGLGSQAMDLLQTYLTRTNDLQSVVLAASFTNPLYVDDIRWEMWKDTYFQQMQTWRAFNERTKFVIQHNRLARTRERSSAKIGKTPAQVALKCAHCHGSLARHENHSLSGKNASKQNVKPKVKGPAANAGTVCLKCGRHMPRCAICALWLGTPDPQKQAAKKDIAQVEHAMSRFLSFCVACGHGYHADHALRWFEGHDVCAVPDCGCSCGLK</sequence>
<comment type="similarity">
    <text evidence="1">Belongs to the WD repeat mio family.</text>
</comment>
<dbReference type="InterPro" id="IPR036322">
    <property type="entry name" value="WD40_repeat_dom_sf"/>
</dbReference>
<evidence type="ECO:0000256" key="2">
    <source>
        <dbReference type="ARBA" id="ARBA00022574"/>
    </source>
</evidence>
<gene>
    <name evidence="7" type="ORF">WHR41_00418</name>
</gene>
<dbReference type="AlphaFoldDB" id="A0AB34L1J7"/>
<keyword evidence="2" id="KW-0853">WD repeat</keyword>
<evidence type="ECO:0000313" key="7">
    <source>
        <dbReference type="EMBL" id="KAL1591087.1"/>
    </source>
</evidence>
<reference evidence="7 8" key="1">
    <citation type="journal article" date="2020" name="Microbiol. Resour. Announc.">
        <title>Draft Genome Sequence of a Cladosporium Species Isolated from the Mesophotic Ascidian Didemnum maculosum.</title>
        <authorList>
            <person name="Gioti A."/>
            <person name="Siaperas R."/>
            <person name="Nikolaivits E."/>
            <person name="Le Goff G."/>
            <person name="Ouazzani J."/>
            <person name="Kotoulas G."/>
            <person name="Topakas E."/>
        </authorList>
    </citation>
    <scope>NUCLEOTIDE SEQUENCE [LARGE SCALE GENOMIC DNA]</scope>
    <source>
        <strain evidence="7 8">TM138-S3</strain>
    </source>
</reference>
<evidence type="ECO:0000256" key="4">
    <source>
        <dbReference type="SAM" id="MobiDB-lite"/>
    </source>
</evidence>
<evidence type="ECO:0000259" key="6">
    <source>
        <dbReference type="Pfam" id="PF21719"/>
    </source>
</evidence>
<dbReference type="SMART" id="SM00320">
    <property type="entry name" value="WD40"/>
    <property type="match status" value="4"/>
</dbReference>